<dbReference type="FunFam" id="1.10.10.10:FF:000050">
    <property type="entry name" value="Cullin 4B"/>
    <property type="match status" value="1"/>
</dbReference>
<dbReference type="Gene3D" id="3.30.230.130">
    <property type="entry name" value="Cullin, Chain C, Domain 2"/>
    <property type="match status" value="1"/>
</dbReference>
<reference evidence="8 9" key="1">
    <citation type="journal article" date="2017" name="Mycologia">
        <title>Bifiguratus adelaidae, gen. et sp. nov., a new member of Mucoromycotina in endophytic and soil-dwelling habitats.</title>
        <authorList>
            <person name="Torres-Cruz T.J."/>
            <person name="Billingsley Tobias T.L."/>
            <person name="Almatruk M."/>
            <person name="Hesse C."/>
            <person name="Kuske C.R."/>
            <person name="Desiro A."/>
            <person name="Benucci G.M."/>
            <person name="Bonito G."/>
            <person name="Stajich J.E."/>
            <person name="Dunlap C."/>
            <person name="Arnold A.E."/>
            <person name="Porras-Alfaro A."/>
        </authorList>
    </citation>
    <scope>NUCLEOTIDE SEQUENCE [LARGE SCALE GENOMIC DNA]</scope>
    <source>
        <strain evidence="8 9">AZ0501</strain>
    </source>
</reference>
<organism evidence="8 9">
    <name type="scientific">Bifiguratus adelaidae</name>
    <dbReference type="NCBI Taxonomy" id="1938954"/>
    <lineage>
        <taxon>Eukaryota</taxon>
        <taxon>Fungi</taxon>
        <taxon>Fungi incertae sedis</taxon>
        <taxon>Mucoromycota</taxon>
        <taxon>Mucoromycotina</taxon>
        <taxon>Endogonomycetes</taxon>
        <taxon>Endogonales</taxon>
        <taxon>Endogonales incertae sedis</taxon>
        <taxon>Bifiguratus</taxon>
    </lineage>
</organism>
<dbReference type="FunFam" id="1.20.1310.10:FF:000001">
    <property type="entry name" value="Cullin 3"/>
    <property type="match status" value="1"/>
</dbReference>
<feature type="region of interest" description="Disordered" evidence="6">
    <location>
        <begin position="1"/>
        <end position="101"/>
    </location>
</feature>
<dbReference type="GO" id="GO:0031625">
    <property type="term" value="F:ubiquitin protein ligase binding"/>
    <property type="evidence" value="ECO:0007669"/>
    <property type="project" value="InterPro"/>
</dbReference>
<keyword evidence="2" id="KW-1017">Isopeptide bond</keyword>
<feature type="compositionally biased region" description="Polar residues" evidence="6">
    <location>
        <begin position="18"/>
        <end position="30"/>
    </location>
</feature>
<feature type="compositionally biased region" description="Basic and acidic residues" evidence="6">
    <location>
        <begin position="87"/>
        <end position="96"/>
    </location>
</feature>
<feature type="compositionally biased region" description="Polar residues" evidence="6">
    <location>
        <begin position="141"/>
        <end position="153"/>
    </location>
</feature>
<evidence type="ECO:0000256" key="6">
    <source>
        <dbReference type="SAM" id="MobiDB-lite"/>
    </source>
</evidence>
<evidence type="ECO:0000256" key="2">
    <source>
        <dbReference type="ARBA" id="ARBA00022499"/>
    </source>
</evidence>
<dbReference type="EMBL" id="MVBO01000025">
    <property type="protein sequence ID" value="OZJ04946.1"/>
    <property type="molecule type" value="Genomic_DNA"/>
</dbReference>
<comment type="similarity">
    <text evidence="1 4 5">Belongs to the cullin family.</text>
</comment>
<evidence type="ECO:0000313" key="9">
    <source>
        <dbReference type="Proteomes" id="UP000242875"/>
    </source>
</evidence>
<dbReference type="SMART" id="SM00884">
    <property type="entry name" value="Cullin_Nedd8"/>
    <property type="match status" value="1"/>
</dbReference>
<dbReference type="InterPro" id="IPR045093">
    <property type="entry name" value="Cullin"/>
</dbReference>
<dbReference type="InterPro" id="IPR019559">
    <property type="entry name" value="Cullin_neddylation_domain"/>
</dbReference>
<dbReference type="Gene3D" id="1.20.1310.10">
    <property type="entry name" value="Cullin Repeats"/>
    <property type="match status" value="4"/>
</dbReference>
<dbReference type="InterPro" id="IPR036388">
    <property type="entry name" value="WH-like_DNA-bd_sf"/>
</dbReference>
<dbReference type="PANTHER" id="PTHR11932">
    <property type="entry name" value="CULLIN"/>
    <property type="match status" value="1"/>
</dbReference>
<keyword evidence="9" id="KW-1185">Reference proteome</keyword>
<dbReference type="Gene3D" id="1.10.10.10">
    <property type="entry name" value="Winged helix-like DNA-binding domain superfamily/Winged helix DNA-binding domain"/>
    <property type="match status" value="1"/>
</dbReference>
<dbReference type="Pfam" id="PF00888">
    <property type="entry name" value="Cullin"/>
    <property type="match status" value="1"/>
</dbReference>
<dbReference type="InterPro" id="IPR059120">
    <property type="entry name" value="Cullin-like_AB"/>
</dbReference>
<dbReference type="InterPro" id="IPR001373">
    <property type="entry name" value="Cullin_N"/>
</dbReference>
<keyword evidence="3" id="KW-0832">Ubl conjugation</keyword>
<dbReference type="InterPro" id="IPR016159">
    <property type="entry name" value="Cullin_repeat-like_dom_sf"/>
</dbReference>
<evidence type="ECO:0000256" key="1">
    <source>
        <dbReference type="ARBA" id="ARBA00006019"/>
    </source>
</evidence>
<sequence length="922" mass="105211">MSLNGGQRGSSKKRKQASVPSNQTTLNFSASAGRLKHPDKDLETRRSYDPSVKKQKHSDNSYPLSHDTERKDKAKDDSDMFNFPPPDHPKHPDNLRASKGKGVDYGSNSFQPSMDTLLANDRRTSIGGIQIGTPANDGIMGTSNAMRRPSSNENDIRRVSLSGGGKGTISAVGKQAPKTLVIKNFKVKPKLPENYFDTTWAKLKNAVKAIQDSRPVGESLEFLYKSCENLCAHKMGSKLYTLLHVEFESHIQAIADGLRKATANAAAHVQRNDATEEAYLVAVNACWTAHCSQTMWIRSIFLVLDRTYVLQSGERSLWDMGLQLFRQTVLEANDIQYKTLNGISELISKERKGEAIQRPLLKSVLRMFVDLQLYSSTFEPRFMDETRAFYMLEGEQLIETMDTREYLHHVDTRLREENERCDYYLDRRSKARLTKTLEDELIARHITTVLEKGKCQIDEINAKADLALLYTLASRVASLDLLRKSFGAYIKKSGTSIVADPSRDPTMVDDLLAFKAKMDEILIESFQHNGDFAQSLKESFESFINTRQNKPAEMIAKYLDSKLKSSNKDVADDSFDRVLDQVLILFRYIQGMASVLPLVVILTAHSGKDMFEAFYKKDLAKRLLMGRSSSFDAEKSVLAKLKTECGPGFTSKLEGMFKDIDVSRDIMTSFKASKGHEEIQDLELYVNVLTQGYWPTYPPTEVALPVKMARYQETFKNFYLGKHNGRRLMWQNSLGHCQVRARFPKGQKELSVSLFQAVVLLLFNDESKERISYKEIKEQSNIEEKELKRILQSLACGKARVLTKHPKGRDVEDTDEFSFNAEFENKLTRIKINTILLKETQEEQINTTEKVFQDRQYQVDAAIVRIMKTRKTLSHTMLLTELFDQLRFTVKASDLKKRIESLIDREYMERDEDDPSLYKYLA</sequence>
<dbReference type="SUPFAM" id="SSF75632">
    <property type="entry name" value="Cullin homology domain"/>
    <property type="match status" value="1"/>
</dbReference>
<dbReference type="PROSITE" id="PS50069">
    <property type="entry name" value="CULLIN_2"/>
    <property type="match status" value="1"/>
</dbReference>
<dbReference type="Pfam" id="PF10557">
    <property type="entry name" value="Cullin_Nedd8"/>
    <property type="match status" value="1"/>
</dbReference>
<name>A0A261Y2W1_9FUNG</name>
<proteinExistence type="inferred from homology"/>
<evidence type="ECO:0000256" key="4">
    <source>
        <dbReference type="PROSITE-ProRule" id="PRU00330"/>
    </source>
</evidence>
<dbReference type="Proteomes" id="UP000242875">
    <property type="component" value="Unassembled WGS sequence"/>
</dbReference>
<dbReference type="InterPro" id="IPR016158">
    <property type="entry name" value="Cullin_homology"/>
</dbReference>
<accession>A0A261Y2W1</accession>
<dbReference type="InterPro" id="IPR016157">
    <property type="entry name" value="Cullin_CS"/>
</dbReference>
<dbReference type="PROSITE" id="PS01256">
    <property type="entry name" value="CULLIN_1"/>
    <property type="match status" value="1"/>
</dbReference>
<evidence type="ECO:0000313" key="8">
    <source>
        <dbReference type="EMBL" id="OZJ04946.1"/>
    </source>
</evidence>
<evidence type="ECO:0000259" key="7">
    <source>
        <dbReference type="PROSITE" id="PS50069"/>
    </source>
</evidence>
<feature type="compositionally biased region" description="Basic and acidic residues" evidence="6">
    <location>
        <begin position="36"/>
        <end position="52"/>
    </location>
</feature>
<dbReference type="FunFam" id="1.20.1310.10:FF:000035">
    <property type="entry name" value="Ubiquitin ligase subunit CulD, putative"/>
    <property type="match status" value="1"/>
</dbReference>
<dbReference type="OrthoDB" id="27073at2759"/>
<dbReference type="SUPFAM" id="SSF46785">
    <property type="entry name" value="Winged helix' DNA-binding domain"/>
    <property type="match status" value="1"/>
</dbReference>
<protein>
    <recommendedName>
        <fullName evidence="7">Cullin family profile domain-containing protein</fullName>
    </recommendedName>
</protein>
<feature type="domain" description="Cullin family profile" evidence="7">
    <location>
        <begin position="550"/>
        <end position="795"/>
    </location>
</feature>
<dbReference type="FunFam" id="3.30.230.130:FF:000006">
    <property type="entry name" value="Cullin-4 like"/>
    <property type="match status" value="1"/>
</dbReference>
<feature type="region of interest" description="Disordered" evidence="6">
    <location>
        <begin position="128"/>
        <end position="155"/>
    </location>
</feature>
<dbReference type="FunFam" id="1.20.1310.10:FF:000002">
    <property type="entry name" value="cullin-3 isoform X1"/>
    <property type="match status" value="1"/>
</dbReference>
<dbReference type="AlphaFoldDB" id="A0A261Y2W1"/>
<dbReference type="SMART" id="SM00182">
    <property type="entry name" value="CULLIN"/>
    <property type="match status" value="1"/>
</dbReference>
<dbReference type="GO" id="GO:0006511">
    <property type="term" value="P:ubiquitin-dependent protein catabolic process"/>
    <property type="evidence" value="ECO:0007669"/>
    <property type="project" value="InterPro"/>
</dbReference>
<gene>
    <name evidence="8" type="ORF">BZG36_01755</name>
</gene>
<evidence type="ECO:0000256" key="5">
    <source>
        <dbReference type="RuleBase" id="RU003829"/>
    </source>
</evidence>
<dbReference type="InterPro" id="IPR036317">
    <property type="entry name" value="Cullin_homology_sf"/>
</dbReference>
<dbReference type="Pfam" id="PF26557">
    <property type="entry name" value="Cullin_AB"/>
    <property type="match status" value="1"/>
</dbReference>
<dbReference type="SUPFAM" id="SSF74788">
    <property type="entry name" value="Cullin repeat-like"/>
    <property type="match status" value="1"/>
</dbReference>
<feature type="compositionally biased region" description="Basic and acidic residues" evidence="6">
    <location>
        <begin position="66"/>
        <end position="78"/>
    </location>
</feature>
<comment type="caution">
    <text evidence="8">The sequence shown here is derived from an EMBL/GenBank/DDBJ whole genome shotgun (WGS) entry which is preliminary data.</text>
</comment>
<dbReference type="GO" id="GO:0031461">
    <property type="term" value="C:cullin-RING ubiquitin ligase complex"/>
    <property type="evidence" value="ECO:0007669"/>
    <property type="project" value="InterPro"/>
</dbReference>
<dbReference type="InterPro" id="IPR036390">
    <property type="entry name" value="WH_DNA-bd_sf"/>
</dbReference>
<evidence type="ECO:0000256" key="3">
    <source>
        <dbReference type="ARBA" id="ARBA00022843"/>
    </source>
</evidence>